<dbReference type="SUPFAM" id="SSF54593">
    <property type="entry name" value="Glyoxalase/Bleomycin resistance protein/Dihydroxybiphenyl dioxygenase"/>
    <property type="match status" value="2"/>
</dbReference>
<dbReference type="InterPro" id="IPR041581">
    <property type="entry name" value="Glyoxalase_6"/>
</dbReference>
<keyword evidence="3" id="KW-1185">Reference proteome</keyword>
<evidence type="ECO:0000259" key="1">
    <source>
        <dbReference type="Pfam" id="PF18029"/>
    </source>
</evidence>
<dbReference type="EMBL" id="JACHVQ010000001">
    <property type="protein sequence ID" value="MBB2891487.1"/>
    <property type="molecule type" value="Genomic_DNA"/>
</dbReference>
<dbReference type="Proteomes" id="UP000559182">
    <property type="component" value="Unassembled WGS sequence"/>
</dbReference>
<dbReference type="PANTHER" id="PTHR35908:SF1">
    <property type="entry name" value="CONSERVED PROTEIN"/>
    <property type="match status" value="1"/>
</dbReference>
<dbReference type="PANTHER" id="PTHR35908">
    <property type="entry name" value="HYPOTHETICAL FUSION PROTEIN"/>
    <property type="match status" value="1"/>
</dbReference>
<comment type="caution">
    <text evidence="2">The sequence shown here is derived from an EMBL/GenBank/DDBJ whole genome shotgun (WGS) entry which is preliminary data.</text>
</comment>
<accession>A0A839N2C2</accession>
<feature type="domain" description="Glyoxalase-like" evidence="1">
    <location>
        <begin position="8"/>
        <end position="116"/>
    </location>
</feature>
<organism evidence="2 3">
    <name type="scientific">Flexivirga oryzae</name>
    <dbReference type="NCBI Taxonomy" id="1794944"/>
    <lineage>
        <taxon>Bacteria</taxon>
        <taxon>Bacillati</taxon>
        <taxon>Actinomycetota</taxon>
        <taxon>Actinomycetes</taxon>
        <taxon>Micrococcales</taxon>
        <taxon>Dermacoccaceae</taxon>
        <taxon>Flexivirga</taxon>
    </lineage>
</organism>
<evidence type="ECO:0000313" key="3">
    <source>
        <dbReference type="Proteomes" id="UP000559182"/>
    </source>
</evidence>
<dbReference type="Pfam" id="PF18029">
    <property type="entry name" value="Glyoxalase_6"/>
    <property type="match status" value="2"/>
</dbReference>
<protein>
    <recommendedName>
        <fullName evidence="1">Glyoxalase-like domain-containing protein</fullName>
    </recommendedName>
</protein>
<proteinExistence type="predicted"/>
<dbReference type="Gene3D" id="3.10.180.10">
    <property type="entry name" value="2,3-Dihydroxybiphenyl 1,2-Dioxygenase, domain 1"/>
    <property type="match status" value="2"/>
</dbReference>
<dbReference type="InterPro" id="IPR029068">
    <property type="entry name" value="Glyas_Bleomycin-R_OHBP_Dase"/>
</dbReference>
<reference evidence="2 3" key="1">
    <citation type="submission" date="2020-08" db="EMBL/GenBank/DDBJ databases">
        <title>Sequencing the genomes of 1000 actinobacteria strains.</title>
        <authorList>
            <person name="Klenk H.-P."/>
        </authorList>
    </citation>
    <scope>NUCLEOTIDE SEQUENCE [LARGE SCALE GENOMIC DNA]</scope>
    <source>
        <strain evidence="2 3">DSM 105369</strain>
    </source>
</reference>
<name>A0A839N2C2_9MICO</name>
<sequence>MSVRLFAITFGAQDPSHEADFWSAVLDRPVGPDDRGGVQLPVTNAGQPLIRFVPRAEPKTTPNRGHFDLTSSSHADQGLTVARALDAGGRRIDIGQGADAEHTVMADPEDNEFCVIPPGNNFLAGTGTIGCLACDGSQAVGYFWSRALQWPLVWDQEQETAIQAPSGGSKISWGGEPIEPQTGYNRVHLDLAVRSEAELADAATQLTSLGATRWAGPVCRGAVGFADPDGTEFCVLVAPSV</sequence>
<feature type="domain" description="Glyoxalase-like" evidence="1">
    <location>
        <begin position="131"/>
        <end position="236"/>
    </location>
</feature>
<gene>
    <name evidence="2" type="ORF">FHU39_001471</name>
</gene>
<evidence type="ECO:0000313" key="2">
    <source>
        <dbReference type="EMBL" id="MBB2891487.1"/>
    </source>
</evidence>
<dbReference type="RefSeq" id="WP_183319750.1">
    <property type="nucleotide sequence ID" value="NZ_JACHVQ010000001.1"/>
</dbReference>
<dbReference type="AlphaFoldDB" id="A0A839N2C2"/>